<sequence length="95" mass="10970">MRSIKWRLHHHFLIFCIDISSNNCGYGEGCGTHLVHRPQAMQSVIHDPLTKCITRFCHHLLCSYINIKCVLIANGCCHHSCCHLFICADYWLLNC</sequence>
<evidence type="ECO:0000256" key="1">
    <source>
        <dbReference type="SAM" id="SignalP"/>
    </source>
</evidence>
<keyword evidence="3" id="KW-1185">Reference proteome</keyword>
<gene>
    <name evidence="2" type="ORF">GDO78_008791</name>
</gene>
<protein>
    <recommendedName>
        <fullName evidence="4">Secreted protein</fullName>
    </recommendedName>
</protein>
<organism evidence="2 3">
    <name type="scientific">Eleutherodactylus coqui</name>
    <name type="common">Puerto Rican coqui</name>
    <dbReference type="NCBI Taxonomy" id="57060"/>
    <lineage>
        <taxon>Eukaryota</taxon>
        <taxon>Metazoa</taxon>
        <taxon>Chordata</taxon>
        <taxon>Craniata</taxon>
        <taxon>Vertebrata</taxon>
        <taxon>Euteleostomi</taxon>
        <taxon>Amphibia</taxon>
        <taxon>Batrachia</taxon>
        <taxon>Anura</taxon>
        <taxon>Neobatrachia</taxon>
        <taxon>Hyloidea</taxon>
        <taxon>Eleutherodactylidae</taxon>
        <taxon>Eleutherodactylinae</taxon>
        <taxon>Eleutherodactylus</taxon>
        <taxon>Eleutherodactylus</taxon>
    </lineage>
</organism>
<name>A0A8J6FDW0_ELECQ</name>
<proteinExistence type="predicted"/>
<feature type="chain" id="PRO_5035313809" description="Secreted protein" evidence="1">
    <location>
        <begin position="25"/>
        <end position="95"/>
    </location>
</feature>
<dbReference type="AlphaFoldDB" id="A0A8J6FDW0"/>
<evidence type="ECO:0000313" key="3">
    <source>
        <dbReference type="Proteomes" id="UP000770717"/>
    </source>
</evidence>
<evidence type="ECO:0000313" key="2">
    <source>
        <dbReference type="EMBL" id="KAG9485893.1"/>
    </source>
</evidence>
<evidence type="ECO:0008006" key="4">
    <source>
        <dbReference type="Google" id="ProtNLM"/>
    </source>
</evidence>
<reference evidence="2" key="1">
    <citation type="thesis" date="2020" institute="ProQuest LLC" country="789 East Eisenhower Parkway, Ann Arbor, MI, USA">
        <title>Comparative Genomics and Chromosome Evolution.</title>
        <authorList>
            <person name="Mudd A.B."/>
        </authorList>
    </citation>
    <scope>NUCLEOTIDE SEQUENCE</scope>
    <source>
        <strain evidence="2">HN-11 Male</strain>
        <tissue evidence="2">Kidney and liver</tissue>
    </source>
</reference>
<feature type="signal peptide" evidence="1">
    <location>
        <begin position="1"/>
        <end position="24"/>
    </location>
</feature>
<dbReference type="EMBL" id="WNTK01000004">
    <property type="protein sequence ID" value="KAG9485893.1"/>
    <property type="molecule type" value="Genomic_DNA"/>
</dbReference>
<accession>A0A8J6FDW0</accession>
<keyword evidence="1" id="KW-0732">Signal</keyword>
<dbReference type="Proteomes" id="UP000770717">
    <property type="component" value="Unassembled WGS sequence"/>
</dbReference>
<comment type="caution">
    <text evidence="2">The sequence shown here is derived from an EMBL/GenBank/DDBJ whole genome shotgun (WGS) entry which is preliminary data.</text>
</comment>